<dbReference type="Proteomes" id="UP000593998">
    <property type="component" value="Chromosome"/>
</dbReference>
<evidence type="ECO:0000313" key="3">
    <source>
        <dbReference type="Proteomes" id="UP000593998"/>
    </source>
</evidence>
<gene>
    <name evidence="2" type="ORF">IGS73_14910</name>
</gene>
<accession>A0A7L9IZ03</accession>
<evidence type="ECO:0000313" key="2">
    <source>
        <dbReference type="EMBL" id="QOK22359.1"/>
    </source>
</evidence>
<reference evidence="2 3" key="1">
    <citation type="submission" date="2020-10" db="EMBL/GenBank/DDBJ databases">
        <title>Janibacter indicus TT2 genome sequence.</title>
        <authorList>
            <person name="Lee K."/>
            <person name="Ganzorig M."/>
        </authorList>
    </citation>
    <scope>NUCLEOTIDE SEQUENCE [LARGE SCALE GENOMIC DNA]</scope>
    <source>
        <strain evidence="2 3">TT2</strain>
    </source>
</reference>
<dbReference type="EMBL" id="CP062789">
    <property type="protein sequence ID" value="QOK22359.1"/>
    <property type="molecule type" value="Genomic_DNA"/>
</dbReference>
<feature type="transmembrane region" description="Helical" evidence="1">
    <location>
        <begin position="36"/>
        <end position="59"/>
    </location>
</feature>
<dbReference type="AlphaFoldDB" id="A0A7L9IZ03"/>
<name>A0A7L9IZ03_9MICO</name>
<feature type="transmembrane region" description="Helical" evidence="1">
    <location>
        <begin position="71"/>
        <end position="88"/>
    </location>
</feature>
<keyword evidence="1" id="KW-0472">Membrane</keyword>
<evidence type="ECO:0000256" key="1">
    <source>
        <dbReference type="SAM" id="Phobius"/>
    </source>
</evidence>
<keyword evidence="1" id="KW-0812">Transmembrane</keyword>
<dbReference type="RefSeq" id="WP_192910872.1">
    <property type="nucleotide sequence ID" value="NZ_CP062789.1"/>
</dbReference>
<organism evidence="2 3">
    <name type="scientific">Janibacter indicus</name>
    <dbReference type="NCBI Taxonomy" id="857417"/>
    <lineage>
        <taxon>Bacteria</taxon>
        <taxon>Bacillati</taxon>
        <taxon>Actinomycetota</taxon>
        <taxon>Actinomycetes</taxon>
        <taxon>Micrococcales</taxon>
        <taxon>Intrasporangiaceae</taxon>
        <taxon>Janibacter</taxon>
    </lineage>
</organism>
<keyword evidence="1" id="KW-1133">Transmembrane helix</keyword>
<proteinExistence type="predicted"/>
<sequence>MSTLTNITVTTYSNVAAVCPQAPPGAQAPVDQLTGYLLWGVIALFIVGFAILIGVAVGATFFRMPHAAKGALAGMAVLFVAAIGYFVGPEILNVILGSGCIDINTSGTF</sequence>
<protein>
    <submittedName>
        <fullName evidence="2">Uncharacterized protein</fullName>
    </submittedName>
</protein>